<dbReference type="Pfam" id="PF16486">
    <property type="entry name" value="ArgoN"/>
    <property type="match status" value="1"/>
</dbReference>
<dbReference type="InterPro" id="IPR003165">
    <property type="entry name" value="Piwi"/>
</dbReference>
<dbReference type="InterPro" id="IPR012337">
    <property type="entry name" value="RNaseH-like_sf"/>
</dbReference>
<protein>
    <submittedName>
        <fullName evidence="4">Argonaute-like protein</fullName>
    </submittedName>
</protein>
<dbReference type="GO" id="GO:0003723">
    <property type="term" value="F:RNA binding"/>
    <property type="evidence" value="ECO:0007669"/>
    <property type="project" value="InterPro"/>
</dbReference>
<dbReference type="InterPro" id="IPR032473">
    <property type="entry name" value="Argonaute_Mid_dom"/>
</dbReference>
<dbReference type="Pfam" id="PF16487">
    <property type="entry name" value="ArgoMid"/>
    <property type="match status" value="1"/>
</dbReference>
<dbReference type="EMBL" id="JARJCN010000005">
    <property type="protein sequence ID" value="KAJ7100909.1"/>
    <property type="molecule type" value="Genomic_DNA"/>
</dbReference>
<dbReference type="Gene3D" id="2.170.260.10">
    <property type="entry name" value="paz domain"/>
    <property type="match status" value="1"/>
</dbReference>
<dbReference type="InterPro" id="IPR032472">
    <property type="entry name" value="ArgoL2"/>
</dbReference>
<dbReference type="Pfam" id="PF16488">
    <property type="entry name" value="ArgoL2"/>
    <property type="match status" value="1"/>
</dbReference>
<dbReference type="InterPro" id="IPR036397">
    <property type="entry name" value="RNaseH_sf"/>
</dbReference>
<dbReference type="PROSITE" id="PS50822">
    <property type="entry name" value="PIWI"/>
    <property type="match status" value="1"/>
</dbReference>
<organism evidence="4 5">
    <name type="scientific">Mycena belliarum</name>
    <dbReference type="NCBI Taxonomy" id="1033014"/>
    <lineage>
        <taxon>Eukaryota</taxon>
        <taxon>Fungi</taxon>
        <taxon>Dikarya</taxon>
        <taxon>Basidiomycota</taxon>
        <taxon>Agaricomycotina</taxon>
        <taxon>Agaricomycetes</taxon>
        <taxon>Agaricomycetidae</taxon>
        <taxon>Agaricales</taxon>
        <taxon>Marasmiineae</taxon>
        <taxon>Mycenaceae</taxon>
        <taxon>Mycena</taxon>
    </lineage>
</organism>
<dbReference type="InterPro" id="IPR032474">
    <property type="entry name" value="Argonaute_N"/>
</dbReference>
<feature type="region of interest" description="Disordered" evidence="1">
    <location>
        <begin position="982"/>
        <end position="1004"/>
    </location>
</feature>
<proteinExistence type="predicted"/>
<dbReference type="Gene3D" id="3.30.420.10">
    <property type="entry name" value="Ribonuclease H-like superfamily/Ribonuclease H"/>
    <property type="match status" value="1"/>
</dbReference>
<dbReference type="PANTHER" id="PTHR22891">
    <property type="entry name" value="EUKARYOTIC TRANSLATION INITIATION FACTOR 2C"/>
    <property type="match status" value="1"/>
</dbReference>
<dbReference type="SUPFAM" id="SSF101690">
    <property type="entry name" value="PAZ domain"/>
    <property type="match status" value="1"/>
</dbReference>
<evidence type="ECO:0000313" key="5">
    <source>
        <dbReference type="Proteomes" id="UP001222325"/>
    </source>
</evidence>
<evidence type="ECO:0000259" key="3">
    <source>
        <dbReference type="PROSITE" id="PS50822"/>
    </source>
</evidence>
<feature type="compositionally biased region" description="Low complexity" evidence="1">
    <location>
        <begin position="991"/>
        <end position="1004"/>
    </location>
</feature>
<sequence>MQPRGRRPFSRGGGRGERAQPEGTPNPQGRGESSRGQQGVSRARSAGRVESQQSTGPSSRGHGSPRNNPRGGRGESSTTPRGTAGPSYDSQRATQGVTDLSSHQQIEANVRTIAVRRPGLGNLGERCRLVVNTFPTKVQPRLVYQYDADIKQVQPISANIRQTSATVNMRIVSRLQEEEQGIFTPRAVYDSQRKMYAVHDLALGSNGSREWNFTIDGMGYEVRVKRVGEPIDTRFESNSRNWTLIRPKHSVLHRFIEGAHPQENSVIEARQALDVALRMTPLTMLKIGQERRTFYPPSSGQYVGLGIDLCRGYFQSLRPAPSRLLLNVDVCTGAMYHPGPLPDLACQFLSLQHADSTARIRNLARTLKNDQQKRQQLVQFIAGVRVQWPIAGTGTMARALKGFSAKDAHGESFARRSDGRTTTIARYFSEALNQRLVFPELLCVQFGRPEVGRGALVPMELCTVLPDQPLRTALPEEFAEAQRAFHKKHREFSAQPPKDRLELVKHGLQVLGYSQSDYVRQFGVTVLSSPLSTQARILQPPILRYRPAPGSSDDRPTVRPRNGQWSMTNKHFYKPTVIQTWALISCVNDPDYEATFLETDAPRLVSSFMTACQESGVRVVTQNPVVTRCFDSRLDILMALDGVEKECIERSGKPTTLYFVILPDQGHQEVYRTVKNWGDVMRGIPTQCMRRKNSLRSESNFWLNVLHKSINAKLGGINMILDRGVPLLGDPQNGTMVMGADVRHPNLGSFMQGSYTGVVSSLDAHASKYAATMRVQDGPVEMIQDLGDMTAHLLERYMRYRRQKEGVTNPAPKRIIFYRDGVSDGQFQTSLDEELTQIQAVCRSLKIRPKITFIVVGKRHHLRSVCHMHSTILTPRLPDRFFNGDGNCLAGTVIDRDVVHPTEFDFFLQSHKHGISERGTSRPAHYSVLYDENQLSPDVIQTLSYALCHVYARSNRAVSIPAPVYYAHQICARGGIHFSPRNPGGEVAQISRSSPSPEHSSIPPQQEAFQLLHPAQEDAMFFA</sequence>
<dbReference type="Gene3D" id="3.40.50.2300">
    <property type="match status" value="1"/>
</dbReference>
<dbReference type="Pfam" id="PF08699">
    <property type="entry name" value="ArgoL1"/>
    <property type="match status" value="1"/>
</dbReference>
<dbReference type="Pfam" id="PF02171">
    <property type="entry name" value="Piwi"/>
    <property type="match status" value="1"/>
</dbReference>
<gene>
    <name evidence="4" type="ORF">B0H15DRAFT_899823</name>
</gene>
<dbReference type="AlphaFoldDB" id="A0AAD6XSY2"/>
<keyword evidence="5" id="KW-1185">Reference proteome</keyword>
<dbReference type="SUPFAM" id="SSF53098">
    <property type="entry name" value="Ribonuclease H-like"/>
    <property type="match status" value="1"/>
</dbReference>
<feature type="compositionally biased region" description="Low complexity" evidence="1">
    <location>
        <begin position="28"/>
        <end position="42"/>
    </location>
</feature>
<evidence type="ECO:0000313" key="4">
    <source>
        <dbReference type="EMBL" id="KAJ7100909.1"/>
    </source>
</evidence>
<dbReference type="InterPro" id="IPR036085">
    <property type="entry name" value="PAZ_dom_sf"/>
</dbReference>
<reference evidence="4" key="1">
    <citation type="submission" date="2023-03" db="EMBL/GenBank/DDBJ databases">
        <title>Massive genome expansion in bonnet fungi (Mycena s.s.) driven by repeated elements and novel gene families across ecological guilds.</title>
        <authorList>
            <consortium name="Lawrence Berkeley National Laboratory"/>
            <person name="Harder C.B."/>
            <person name="Miyauchi S."/>
            <person name="Viragh M."/>
            <person name="Kuo A."/>
            <person name="Thoen E."/>
            <person name="Andreopoulos B."/>
            <person name="Lu D."/>
            <person name="Skrede I."/>
            <person name="Drula E."/>
            <person name="Henrissat B."/>
            <person name="Morin E."/>
            <person name="Kohler A."/>
            <person name="Barry K."/>
            <person name="LaButti K."/>
            <person name="Morin E."/>
            <person name="Salamov A."/>
            <person name="Lipzen A."/>
            <person name="Mereny Z."/>
            <person name="Hegedus B."/>
            <person name="Baldrian P."/>
            <person name="Stursova M."/>
            <person name="Weitz H."/>
            <person name="Taylor A."/>
            <person name="Grigoriev I.V."/>
            <person name="Nagy L.G."/>
            <person name="Martin F."/>
            <person name="Kauserud H."/>
        </authorList>
    </citation>
    <scope>NUCLEOTIDE SEQUENCE</scope>
    <source>
        <strain evidence="4">CBHHK173m</strain>
    </source>
</reference>
<name>A0AAD6XSY2_9AGAR</name>
<feature type="domain" description="PAZ" evidence="2">
    <location>
        <begin position="362"/>
        <end position="466"/>
    </location>
</feature>
<evidence type="ECO:0000259" key="2">
    <source>
        <dbReference type="PROSITE" id="PS50821"/>
    </source>
</evidence>
<feature type="region of interest" description="Disordered" evidence="1">
    <location>
        <begin position="544"/>
        <end position="563"/>
    </location>
</feature>
<dbReference type="PROSITE" id="PS50821">
    <property type="entry name" value="PAZ"/>
    <property type="match status" value="1"/>
</dbReference>
<dbReference type="SMART" id="SM00950">
    <property type="entry name" value="Piwi"/>
    <property type="match status" value="1"/>
</dbReference>
<dbReference type="SMART" id="SM01163">
    <property type="entry name" value="DUF1785"/>
    <property type="match status" value="1"/>
</dbReference>
<dbReference type="Proteomes" id="UP001222325">
    <property type="component" value="Unassembled WGS sequence"/>
</dbReference>
<feature type="region of interest" description="Disordered" evidence="1">
    <location>
        <begin position="1"/>
        <end position="103"/>
    </location>
</feature>
<dbReference type="CDD" id="cd02846">
    <property type="entry name" value="PAZ_argonaute_like"/>
    <property type="match status" value="1"/>
</dbReference>
<feature type="compositionally biased region" description="Low complexity" evidence="1">
    <location>
        <begin position="60"/>
        <end position="70"/>
    </location>
</feature>
<dbReference type="InterPro" id="IPR014811">
    <property type="entry name" value="ArgoL1"/>
</dbReference>
<comment type="caution">
    <text evidence="4">The sequence shown here is derived from an EMBL/GenBank/DDBJ whole genome shotgun (WGS) entry which is preliminary data.</text>
</comment>
<feature type="compositionally biased region" description="Polar residues" evidence="1">
    <location>
        <begin position="88"/>
        <end position="103"/>
    </location>
</feature>
<evidence type="ECO:0000256" key="1">
    <source>
        <dbReference type="SAM" id="MobiDB-lite"/>
    </source>
</evidence>
<accession>A0AAD6XSY2</accession>
<dbReference type="Pfam" id="PF02170">
    <property type="entry name" value="PAZ"/>
    <property type="match status" value="1"/>
</dbReference>
<feature type="domain" description="Piwi" evidence="3">
    <location>
        <begin position="657"/>
        <end position="970"/>
    </location>
</feature>
<dbReference type="InterPro" id="IPR003100">
    <property type="entry name" value="PAZ_dom"/>
</dbReference>